<proteinExistence type="predicted"/>
<reference evidence="1" key="1">
    <citation type="journal article" date="2017" name="Nature">
        <title>The sunflower genome provides insights into oil metabolism, flowering and Asterid evolution.</title>
        <authorList>
            <person name="Badouin H."/>
            <person name="Gouzy J."/>
            <person name="Grassa C.J."/>
            <person name="Murat F."/>
            <person name="Staton S.E."/>
            <person name="Cottret L."/>
            <person name="Lelandais-Briere C."/>
            <person name="Owens G.L."/>
            <person name="Carrere S."/>
            <person name="Mayjonade B."/>
            <person name="Legrand L."/>
            <person name="Gill N."/>
            <person name="Kane N.C."/>
            <person name="Bowers J.E."/>
            <person name="Hubner S."/>
            <person name="Bellec A."/>
            <person name="Berard A."/>
            <person name="Berges H."/>
            <person name="Blanchet N."/>
            <person name="Boniface M.C."/>
            <person name="Brunel D."/>
            <person name="Catrice O."/>
            <person name="Chaidir N."/>
            <person name="Claudel C."/>
            <person name="Donnadieu C."/>
            <person name="Faraut T."/>
            <person name="Fievet G."/>
            <person name="Helmstetter N."/>
            <person name="King M."/>
            <person name="Knapp S.J."/>
            <person name="Lai Z."/>
            <person name="Le Paslier M.C."/>
            <person name="Lippi Y."/>
            <person name="Lorenzon L."/>
            <person name="Mandel J.R."/>
            <person name="Marage G."/>
            <person name="Marchand G."/>
            <person name="Marquand E."/>
            <person name="Bret-Mestries E."/>
            <person name="Morien E."/>
            <person name="Nambeesan S."/>
            <person name="Nguyen T."/>
            <person name="Pegot-Espagnet P."/>
            <person name="Pouilly N."/>
            <person name="Raftis F."/>
            <person name="Sallet E."/>
            <person name="Schiex T."/>
            <person name="Thomas J."/>
            <person name="Vandecasteele C."/>
            <person name="Vares D."/>
            <person name="Vear F."/>
            <person name="Vautrin S."/>
            <person name="Crespi M."/>
            <person name="Mangin B."/>
            <person name="Burke J.M."/>
            <person name="Salse J."/>
            <person name="Munos S."/>
            <person name="Vincourt P."/>
            <person name="Rieseberg L.H."/>
            <person name="Langlade N.B."/>
        </authorList>
    </citation>
    <scope>NUCLEOTIDE SEQUENCE</scope>
    <source>
        <tissue evidence="1">Leaves</tissue>
    </source>
</reference>
<dbReference type="Gramene" id="mRNA:HanXRQr2_Chr07g0294361">
    <property type="protein sequence ID" value="mRNA:HanXRQr2_Chr07g0294361"/>
    <property type="gene ID" value="HanXRQr2_Chr07g0294361"/>
</dbReference>
<reference evidence="1" key="2">
    <citation type="submission" date="2020-06" db="EMBL/GenBank/DDBJ databases">
        <title>Helianthus annuus Genome sequencing and assembly Release 2.</title>
        <authorList>
            <person name="Gouzy J."/>
            <person name="Langlade N."/>
            <person name="Munos S."/>
        </authorList>
    </citation>
    <scope>NUCLEOTIDE SEQUENCE</scope>
    <source>
        <tissue evidence="1">Leaves</tissue>
    </source>
</reference>
<protein>
    <submittedName>
        <fullName evidence="1">Uncharacterized protein</fullName>
    </submittedName>
</protein>
<sequence>MIRMHINPFSSLSVAIENFNNNISQLMLGVVSKLRLCYVIKNPRKRTEITLKEIQVLPCMCYL</sequence>
<name>A0A9K3NFR5_HELAN</name>
<dbReference type="AlphaFoldDB" id="A0A9K3NFR5"/>
<keyword evidence="2" id="KW-1185">Reference proteome</keyword>
<organism evidence="1 2">
    <name type="scientific">Helianthus annuus</name>
    <name type="common">Common sunflower</name>
    <dbReference type="NCBI Taxonomy" id="4232"/>
    <lineage>
        <taxon>Eukaryota</taxon>
        <taxon>Viridiplantae</taxon>
        <taxon>Streptophyta</taxon>
        <taxon>Embryophyta</taxon>
        <taxon>Tracheophyta</taxon>
        <taxon>Spermatophyta</taxon>
        <taxon>Magnoliopsida</taxon>
        <taxon>eudicotyledons</taxon>
        <taxon>Gunneridae</taxon>
        <taxon>Pentapetalae</taxon>
        <taxon>asterids</taxon>
        <taxon>campanulids</taxon>
        <taxon>Asterales</taxon>
        <taxon>Asteraceae</taxon>
        <taxon>Asteroideae</taxon>
        <taxon>Heliantheae alliance</taxon>
        <taxon>Heliantheae</taxon>
        <taxon>Helianthus</taxon>
    </lineage>
</organism>
<comment type="caution">
    <text evidence="1">The sequence shown here is derived from an EMBL/GenBank/DDBJ whole genome shotgun (WGS) entry which is preliminary data.</text>
</comment>
<evidence type="ECO:0000313" key="1">
    <source>
        <dbReference type="EMBL" id="KAF5798561.1"/>
    </source>
</evidence>
<evidence type="ECO:0000313" key="2">
    <source>
        <dbReference type="Proteomes" id="UP000215914"/>
    </source>
</evidence>
<gene>
    <name evidence="1" type="ORF">HanXRQr2_Chr07g0294361</name>
</gene>
<dbReference type="EMBL" id="MNCJ02000322">
    <property type="protein sequence ID" value="KAF5798561.1"/>
    <property type="molecule type" value="Genomic_DNA"/>
</dbReference>
<dbReference type="Proteomes" id="UP000215914">
    <property type="component" value="Unassembled WGS sequence"/>
</dbReference>
<accession>A0A9K3NFR5</accession>